<evidence type="ECO:0000313" key="2">
    <source>
        <dbReference type="Proteomes" id="UP000807115"/>
    </source>
</evidence>
<sequence length="133" mass="14252">MAPSQDSVSLADAWWPVPVSGSPPALSRSSMTGPSRLLPMRVPLGVSWSRPLAFDPPSNPASTDTDLGDLPIHNQAIQGVQKPLEDITDSPDIAAAEPSIQLKEYHSIPSGTNLIYQKNTTSCLFSNEELLCL</sequence>
<dbReference type="AlphaFoldDB" id="A0A921QJM5"/>
<gene>
    <name evidence="1" type="ORF">BDA96_08G209800</name>
</gene>
<dbReference type="Proteomes" id="UP000807115">
    <property type="component" value="Chromosome 8"/>
</dbReference>
<organism evidence="1 2">
    <name type="scientific">Sorghum bicolor</name>
    <name type="common">Sorghum</name>
    <name type="synonym">Sorghum vulgare</name>
    <dbReference type="NCBI Taxonomy" id="4558"/>
    <lineage>
        <taxon>Eukaryota</taxon>
        <taxon>Viridiplantae</taxon>
        <taxon>Streptophyta</taxon>
        <taxon>Embryophyta</taxon>
        <taxon>Tracheophyta</taxon>
        <taxon>Spermatophyta</taxon>
        <taxon>Magnoliopsida</taxon>
        <taxon>Liliopsida</taxon>
        <taxon>Poales</taxon>
        <taxon>Poaceae</taxon>
        <taxon>PACMAD clade</taxon>
        <taxon>Panicoideae</taxon>
        <taxon>Andropogonodae</taxon>
        <taxon>Andropogoneae</taxon>
        <taxon>Sorghinae</taxon>
        <taxon>Sorghum</taxon>
    </lineage>
</organism>
<proteinExistence type="predicted"/>
<name>A0A921QJM5_SORBI</name>
<protein>
    <submittedName>
        <fullName evidence="1">Uncharacterized protein</fullName>
    </submittedName>
</protein>
<dbReference type="EMBL" id="CM027687">
    <property type="protein sequence ID" value="KAG0521992.1"/>
    <property type="molecule type" value="Genomic_DNA"/>
</dbReference>
<comment type="caution">
    <text evidence="1">The sequence shown here is derived from an EMBL/GenBank/DDBJ whole genome shotgun (WGS) entry which is preliminary data.</text>
</comment>
<evidence type="ECO:0000313" key="1">
    <source>
        <dbReference type="EMBL" id="KAG0521992.1"/>
    </source>
</evidence>
<reference evidence="1" key="2">
    <citation type="submission" date="2020-10" db="EMBL/GenBank/DDBJ databases">
        <authorList>
            <person name="Cooper E.A."/>
            <person name="Brenton Z.W."/>
            <person name="Flinn B.S."/>
            <person name="Jenkins J."/>
            <person name="Shu S."/>
            <person name="Flowers D."/>
            <person name="Luo F."/>
            <person name="Wang Y."/>
            <person name="Xia P."/>
            <person name="Barry K."/>
            <person name="Daum C."/>
            <person name="Lipzen A."/>
            <person name="Yoshinaga Y."/>
            <person name="Schmutz J."/>
            <person name="Saski C."/>
            <person name="Vermerris W."/>
            <person name="Kresovich S."/>
        </authorList>
    </citation>
    <scope>NUCLEOTIDE SEQUENCE</scope>
</reference>
<accession>A0A921QJM5</accession>
<reference evidence="1" key="1">
    <citation type="journal article" date="2019" name="BMC Genomics">
        <title>A new reference genome for Sorghum bicolor reveals high levels of sequence similarity between sweet and grain genotypes: implications for the genetics of sugar metabolism.</title>
        <authorList>
            <person name="Cooper E.A."/>
            <person name="Brenton Z.W."/>
            <person name="Flinn B.S."/>
            <person name="Jenkins J."/>
            <person name="Shu S."/>
            <person name="Flowers D."/>
            <person name="Luo F."/>
            <person name="Wang Y."/>
            <person name="Xia P."/>
            <person name="Barry K."/>
            <person name="Daum C."/>
            <person name="Lipzen A."/>
            <person name="Yoshinaga Y."/>
            <person name="Schmutz J."/>
            <person name="Saski C."/>
            <person name="Vermerris W."/>
            <person name="Kresovich S."/>
        </authorList>
    </citation>
    <scope>NUCLEOTIDE SEQUENCE</scope>
</reference>